<dbReference type="HAMAP" id="MF_00210">
    <property type="entry name" value="EPSP_synth"/>
    <property type="match status" value="1"/>
</dbReference>
<sequence length="402" mass="42687">MQRACAAALLRKGITIIHNPGHSNDDQAAIGVVTALGAIAEKQADGTLRVTSNGVQPVKDEVNCGESGLGIRMFTPIISLADRTITINGTGSLTTRPMDFFDTVLPQLSVDIQSNKGRLPLIIKGPLKPAPITVDGSLSSQFLTGLLMSYAAAGASDVALTVTDLKSKPYIDLTLKVMEDFGWKVENRNYGSFYFPANASAPKSGELEYTVEGDWSGAAFLLVAGAIAGDITVRGLDVFSTQADRAVLQALMSSGAKISVQTDKIEIGPARLKAFHFNATECPDLFPPLVALAAYCEGKTVIEGAQRLTHKESNRALTLREEFGKLGVQIDLQDDLMIIHGGKVLNGATTYSHHDHRIAMACAVAGLKASSAVTIEAADAINKSYPDFYAHLQQLGATVSLQ</sequence>
<comment type="subunit">
    <text evidence="7">Monomer.</text>
</comment>
<comment type="catalytic activity">
    <reaction evidence="6">
        <text>3-phosphoshikimate + phosphoenolpyruvate = 5-O-(1-carboxyvinyl)-3-phosphoshikimate + phosphate</text>
        <dbReference type="Rhea" id="RHEA:21256"/>
        <dbReference type="ChEBI" id="CHEBI:43474"/>
        <dbReference type="ChEBI" id="CHEBI:57701"/>
        <dbReference type="ChEBI" id="CHEBI:58702"/>
        <dbReference type="ChEBI" id="CHEBI:145989"/>
        <dbReference type="EC" id="2.5.1.19"/>
    </reaction>
    <physiologicalReaction direction="left-to-right" evidence="6">
        <dbReference type="Rhea" id="RHEA:21257"/>
    </physiologicalReaction>
</comment>
<evidence type="ECO:0000256" key="4">
    <source>
        <dbReference type="ARBA" id="ARBA00022679"/>
    </source>
</evidence>
<feature type="active site" description="Proton acceptor" evidence="7">
    <location>
        <position position="284"/>
    </location>
</feature>
<comment type="caution">
    <text evidence="9">The sequence shown here is derived from an EMBL/GenBank/DDBJ whole genome shotgun (WGS) entry which is preliminary data.</text>
</comment>
<evidence type="ECO:0000256" key="5">
    <source>
        <dbReference type="ARBA" id="ARBA00023141"/>
    </source>
</evidence>
<feature type="binding site" evidence="7">
    <location>
        <position position="284"/>
    </location>
    <ligand>
        <name>3-phosphoshikimate</name>
        <dbReference type="ChEBI" id="CHEBI:145989"/>
    </ligand>
</feature>
<feature type="binding site" evidence="7">
    <location>
        <position position="383"/>
    </location>
    <ligand>
        <name>phosphoenolpyruvate</name>
        <dbReference type="ChEBI" id="CHEBI:58702"/>
    </ligand>
</feature>
<feature type="binding site" evidence="7">
    <location>
        <position position="167"/>
    </location>
    <ligand>
        <name>3-phosphoshikimate</name>
        <dbReference type="ChEBI" id="CHEBI:145989"/>
    </ligand>
</feature>
<feature type="binding site" evidence="7">
    <location>
        <position position="139"/>
    </location>
    <ligand>
        <name>3-phosphoshikimate</name>
        <dbReference type="ChEBI" id="CHEBI:145989"/>
    </ligand>
</feature>
<dbReference type="UniPathway" id="UPA00053">
    <property type="reaction ID" value="UER00089"/>
</dbReference>
<dbReference type="Pfam" id="PF00275">
    <property type="entry name" value="EPSP_synthase"/>
    <property type="match status" value="1"/>
</dbReference>
<proteinExistence type="inferred from homology"/>
<dbReference type="Gene3D" id="3.65.10.10">
    <property type="entry name" value="Enolpyruvate transferase domain"/>
    <property type="match status" value="2"/>
</dbReference>
<dbReference type="PIRSF" id="PIRSF000505">
    <property type="entry name" value="EPSPS"/>
    <property type="match status" value="1"/>
</dbReference>
<feature type="binding site" evidence="7">
    <location>
        <position position="311"/>
    </location>
    <ligand>
        <name>3-phosphoshikimate</name>
        <dbReference type="ChEBI" id="CHEBI:145989"/>
    </ligand>
</feature>
<gene>
    <name evidence="7" type="primary">aroA</name>
    <name evidence="9" type="ORF">EV199_5409</name>
</gene>
<evidence type="ECO:0000256" key="1">
    <source>
        <dbReference type="ARBA" id="ARBA00004811"/>
    </source>
</evidence>
<evidence type="ECO:0000313" key="10">
    <source>
        <dbReference type="Proteomes" id="UP000293874"/>
    </source>
</evidence>
<dbReference type="GO" id="GO:0009423">
    <property type="term" value="P:chorismate biosynthetic process"/>
    <property type="evidence" value="ECO:0007669"/>
    <property type="project" value="UniProtKB-UniRule"/>
</dbReference>
<dbReference type="PANTHER" id="PTHR21090:SF5">
    <property type="entry name" value="PENTAFUNCTIONAL AROM POLYPEPTIDE"/>
    <property type="match status" value="1"/>
</dbReference>
<comment type="subcellular location">
    <subcellularLocation>
        <location evidence="7">Cytoplasm</location>
    </subcellularLocation>
</comment>
<feature type="binding site" evidence="7">
    <location>
        <position position="315"/>
    </location>
    <ligand>
        <name>phosphoenolpyruvate</name>
        <dbReference type="ChEBI" id="CHEBI:58702"/>
    </ligand>
</feature>
<dbReference type="EMBL" id="SGXA01000004">
    <property type="protein sequence ID" value="RZS67025.1"/>
    <property type="molecule type" value="Genomic_DNA"/>
</dbReference>
<evidence type="ECO:0000313" key="9">
    <source>
        <dbReference type="EMBL" id="RZS67025.1"/>
    </source>
</evidence>
<accession>A0A4Q7MFJ8</accession>
<feature type="binding site" evidence="7">
    <location>
        <position position="68"/>
    </location>
    <ligand>
        <name>phosphoenolpyruvate</name>
        <dbReference type="ChEBI" id="CHEBI:58702"/>
    </ligand>
</feature>
<keyword evidence="3 7" id="KW-0028">Amino-acid biosynthesis</keyword>
<feature type="binding site" evidence="7">
    <location>
        <position position="141"/>
    </location>
    <ligand>
        <name>phosphoenolpyruvate</name>
        <dbReference type="ChEBI" id="CHEBI:58702"/>
    </ligand>
</feature>
<dbReference type="AlphaFoldDB" id="A0A4Q7MFJ8"/>
<feature type="binding site" evidence="7">
    <location>
        <position position="357"/>
    </location>
    <ligand>
        <name>phosphoenolpyruvate</name>
        <dbReference type="ChEBI" id="CHEBI:58702"/>
    </ligand>
</feature>
<dbReference type="Proteomes" id="UP000293874">
    <property type="component" value="Unassembled WGS sequence"/>
</dbReference>
<keyword evidence="7" id="KW-0963">Cytoplasm</keyword>
<dbReference type="SUPFAM" id="SSF55205">
    <property type="entry name" value="EPT/RTPC-like"/>
    <property type="match status" value="1"/>
</dbReference>
<dbReference type="InterPro" id="IPR013792">
    <property type="entry name" value="RNA3'P_cycl/enolpyr_Trfase_a/b"/>
</dbReference>
<dbReference type="GO" id="GO:0009073">
    <property type="term" value="P:aromatic amino acid family biosynthetic process"/>
    <property type="evidence" value="ECO:0007669"/>
    <property type="project" value="UniProtKB-KW"/>
</dbReference>
<dbReference type="EC" id="2.5.1.19" evidence="7"/>
<dbReference type="CDD" id="cd01556">
    <property type="entry name" value="EPSP_synthase"/>
    <property type="match status" value="1"/>
</dbReference>
<feature type="binding site" evidence="7">
    <location>
        <position position="3"/>
    </location>
    <ligand>
        <name>3-phosphoshikimate</name>
        <dbReference type="ChEBI" id="CHEBI:145989"/>
    </ligand>
</feature>
<dbReference type="PANTHER" id="PTHR21090">
    <property type="entry name" value="AROM/DEHYDROQUINATE SYNTHASE"/>
    <property type="match status" value="1"/>
</dbReference>
<evidence type="ECO:0000259" key="8">
    <source>
        <dbReference type="Pfam" id="PF00275"/>
    </source>
</evidence>
<keyword evidence="4 7" id="KW-0808">Transferase</keyword>
<comment type="pathway">
    <text evidence="1 7">Metabolic intermediate biosynthesis; chorismate biosynthesis; chorismate from D-erythrose 4-phosphate and phosphoenolpyruvate: step 6/7.</text>
</comment>
<dbReference type="InterPro" id="IPR001986">
    <property type="entry name" value="Enolpyruvate_Tfrase_dom"/>
</dbReference>
<evidence type="ECO:0000256" key="2">
    <source>
        <dbReference type="ARBA" id="ARBA00009948"/>
    </source>
</evidence>
<name>A0A4Q7MFJ8_9BACT</name>
<feature type="binding site" evidence="7">
    <location>
        <position position="96"/>
    </location>
    <ligand>
        <name>phosphoenolpyruvate</name>
        <dbReference type="ChEBI" id="CHEBI:58702"/>
    </ligand>
</feature>
<feature type="domain" description="Enolpyruvate transferase" evidence="8">
    <location>
        <begin position="6"/>
        <end position="391"/>
    </location>
</feature>
<reference evidence="9 10" key="1">
    <citation type="submission" date="2019-02" db="EMBL/GenBank/DDBJ databases">
        <title>Genomic Encyclopedia of Type Strains, Phase IV (KMG-IV): sequencing the most valuable type-strain genomes for metagenomic binning, comparative biology and taxonomic classification.</title>
        <authorList>
            <person name="Goeker M."/>
        </authorList>
    </citation>
    <scope>NUCLEOTIDE SEQUENCE [LARGE SCALE GENOMIC DNA]</scope>
    <source>
        <strain evidence="9 10">DSM 18116</strain>
    </source>
</reference>
<dbReference type="GO" id="GO:0005737">
    <property type="term" value="C:cytoplasm"/>
    <property type="evidence" value="ECO:0007669"/>
    <property type="project" value="UniProtKB-SubCell"/>
</dbReference>
<feature type="binding site" evidence="7">
    <location>
        <position position="141"/>
    </location>
    <ligand>
        <name>3-phosphoshikimate</name>
        <dbReference type="ChEBI" id="CHEBI:145989"/>
    </ligand>
</feature>
<keyword evidence="10" id="KW-1185">Reference proteome</keyword>
<evidence type="ECO:0000256" key="3">
    <source>
        <dbReference type="ARBA" id="ARBA00022605"/>
    </source>
</evidence>
<organism evidence="9 10">
    <name type="scientific">Pseudobacter ginsenosidimutans</name>
    <dbReference type="NCBI Taxonomy" id="661488"/>
    <lineage>
        <taxon>Bacteria</taxon>
        <taxon>Pseudomonadati</taxon>
        <taxon>Bacteroidota</taxon>
        <taxon>Chitinophagia</taxon>
        <taxon>Chitinophagales</taxon>
        <taxon>Chitinophagaceae</taxon>
        <taxon>Pseudobacter</taxon>
    </lineage>
</organism>
<dbReference type="InterPro" id="IPR036968">
    <property type="entry name" value="Enolpyruvate_Tfrase_sf"/>
</dbReference>
<dbReference type="InterPro" id="IPR006264">
    <property type="entry name" value="EPSP_synthase"/>
</dbReference>
<comment type="function">
    <text evidence="7">Catalyzes the transfer of the enolpyruvyl moiety of phosphoenolpyruvate (PEP) to the 5-hydroxyl of shikimate-3-phosphate (S3P) to produce enolpyruvyl shikimate-3-phosphate and inorganic phosphate.</text>
</comment>
<protein>
    <recommendedName>
        <fullName evidence="7">3-phosphoshikimate 1-carboxyvinyltransferase</fullName>
        <ecNumber evidence="7">2.5.1.19</ecNumber>
    </recommendedName>
    <alternativeName>
        <fullName evidence="7">5-enolpyruvylshikimate-3-phosphate synthase</fullName>
        <shortName evidence="7">EPSP synthase</shortName>
        <shortName evidence="7">EPSPS</shortName>
    </alternativeName>
</protein>
<feature type="binding site" evidence="7">
    <location>
        <position position="140"/>
    </location>
    <ligand>
        <name>3-phosphoshikimate</name>
        <dbReference type="ChEBI" id="CHEBI:145989"/>
    </ligand>
</feature>
<keyword evidence="5 7" id="KW-0057">Aromatic amino acid biosynthesis</keyword>
<dbReference type="NCBIfam" id="TIGR01356">
    <property type="entry name" value="aroA"/>
    <property type="match status" value="1"/>
</dbReference>
<evidence type="ECO:0000256" key="7">
    <source>
        <dbReference type="HAMAP-Rule" id="MF_00210"/>
    </source>
</evidence>
<dbReference type="GO" id="GO:0003866">
    <property type="term" value="F:3-phosphoshikimate 1-carboxyvinyltransferase activity"/>
    <property type="evidence" value="ECO:0007669"/>
    <property type="project" value="UniProtKB-UniRule"/>
</dbReference>
<comment type="caution">
    <text evidence="7">Lacks conserved residue(s) required for the propagation of feature annotation.</text>
</comment>
<dbReference type="GO" id="GO:0008652">
    <property type="term" value="P:amino acid biosynthetic process"/>
    <property type="evidence" value="ECO:0007669"/>
    <property type="project" value="UniProtKB-KW"/>
</dbReference>
<evidence type="ECO:0000256" key="6">
    <source>
        <dbReference type="ARBA" id="ARBA00044633"/>
    </source>
</evidence>
<comment type="similarity">
    <text evidence="2 7">Belongs to the EPSP synthase family.</text>
</comment>